<dbReference type="OrthoDB" id="9809047at2"/>
<dbReference type="InterPro" id="IPR050399">
    <property type="entry name" value="HPr"/>
</dbReference>
<keyword evidence="5" id="KW-0808">Transferase</keyword>
<comment type="subcellular location">
    <subcellularLocation>
        <location evidence="1">Cytoplasm</location>
    </subcellularLocation>
</comment>
<dbReference type="STRING" id="1300344.I598_2151"/>
<protein>
    <submittedName>
        <fullName evidence="5">Phosphocarrier protein HPr</fullName>
        <ecNumber evidence="5">2.7.11.-</ecNumber>
    </submittedName>
</protein>
<dbReference type="PRINTS" id="PR00107">
    <property type="entry name" value="PHOSPHOCPHPR"/>
</dbReference>
<dbReference type="InterPro" id="IPR035895">
    <property type="entry name" value="HPr-like_sf"/>
</dbReference>
<dbReference type="PANTHER" id="PTHR33705:SF2">
    <property type="entry name" value="PHOSPHOCARRIER PROTEIN NPR"/>
    <property type="match status" value="1"/>
</dbReference>
<dbReference type="Gene3D" id="3.30.1340.10">
    <property type="entry name" value="HPr-like"/>
    <property type="match status" value="1"/>
</dbReference>
<dbReference type="PATRIC" id="fig|1300344.3.peg.2160"/>
<dbReference type="SUPFAM" id="SSF55594">
    <property type="entry name" value="HPr-like"/>
    <property type="match status" value="1"/>
</dbReference>
<sequence length="96" mass="9644">MERHTVVEIAEGLHARTAARFARLAADQGVALRISRAGAGPVDAASVLGVMTLGADAGTAVVLHADDDADPATATAALDALEEFLARRGGAPEGTP</sequence>
<reference evidence="5 6" key="1">
    <citation type="submission" date="2016-01" db="EMBL/GenBank/DDBJ databases">
        <title>Complete genome sequence of a soil Actinobacterium, Isoptericola dokdonensis DS-3.</title>
        <authorList>
            <person name="Kwon S.-K."/>
            <person name="Kim J.F."/>
        </authorList>
    </citation>
    <scope>NUCLEOTIDE SEQUENCE [LARGE SCALE GENOMIC DNA]</scope>
    <source>
        <strain evidence="5 6">DS-3</strain>
    </source>
</reference>
<dbReference type="PANTHER" id="PTHR33705">
    <property type="entry name" value="PHOSPHOCARRIER PROTEIN HPR"/>
    <property type="match status" value="1"/>
</dbReference>
<name>A0A161HR11_9MICO</name>
<evidence type="ECO:0000313" key="5">
    <source>
        <dbReference type="EMBL" id="ANC31692.1"/>
    </source>
</evidence>
<evidence type="ECO:0000256" key="3">
    <source>
        <dbReference type="ARBA" id="ARBA00022683"/>
    </source>
</evidence>
<evidence type="ECO:0000259" key="4">
    <source>
        <dbReference type="PROSITE" id="PS51350"/>
    </source>
</evidence>
<dbReference type="GO" id="GO:0005737">
    <property type="term" value="C:cytoplasm"/>
    <property type="evidence" value="ECO:0007669"/>
    <property type="project" value="UniProtKB-SubCell"/>
</dbReference>
<evidence type="ECO:0000256" key="1">
    <source>
        <dbReference type="ARBA" id="ARBA00004496"/>
    </source>
</evidence>
<dbReference type="NCBIfam" id="TIGR01003">
    <property type="entry name" value="PTS_HPr_family"/>
    <property type="match status" value="1"/>
</dbReference>
<keyword evidence="3" id="KW-0598">Phosphotransferase system</keyword>
<keyword evidence="2" id="KW-0963">Cytoplasm</keyword>
<accession>A0A161HR11</accession>
<dbReference type="GO" id="GO:0016740">
    <property type="term" value="F:transferase activity"/>
    <property type="evidence" value="ECO:0007669"/>
    <property type="project" value="UniProtKB-KW"/>
</dbReference>
<dbReference type="InterPro" id="IPR000032">
    <property type="entry name" value="HPr-like"/>
</dbReference>
<evidence type="ECO:0000313" key="6">
    <source>
        <dbReference type="Proteomes" id="UP000076794"/>
    </source>
</evidence>
<dbReference type="GO" id="GO:0009401">
    <property type="term" value="P:phosphoenolpyruvate-dependent sugar phosphotransferase system"/>
    <property type="evidence" value="ECO:0007669"/>
    <property type="project" value="UniProtKB-KW"/>
</dbReference>
<dbReference type="PROSITE" id="PS51350">
    <property type="entry name" value="PTS_HPR_DOM"/>
    <property type="match status" value="1"/>
</dbReference>
<evidence type="ECO:0000256" key="2">
    <source>
        <dbReference type="ARBA" id="ARBA00022490"/>
    </source>
</evidence>
<dbReference type="EMBL" id="CP014209">
    <property type="protein sequence ID" value="ANC31692.1"/>
    <property type="molecule type" value="Genomic_DNA"/>
</dbReference>
<feature type="domain" description="HPr" evidence="4">
    <location>
        <begin position="1"/>
        <end position="94"/>
    </location>
</feature>
<keyword evidence="6" id="KW-1185">Reference proteome</keyword>
<dbReference type="RefSeq" id="WP_068202937.1">
    <property type="nucleotide sequence ID" value="NZ_CP014209.1"/>
</dbReference>
<dbReference type="KEGG" id="ido:I598_2151"/>
<proteinExistence type="predicted"/>
<dbReference type="Pfam" id="PF00381">
    <property type="entry name" value="PTS-HPr"/>
    <property type="match status" value="1"/>
</dbReference>
<gene>
    <name evidence="5" type="primary">ptsH</name>
    <name evidence="5" type="ORF">I598_2151</name>
</gene>
<organism evidence="5 6">
    <name type="scientific">Isoptericola dokdonensis DS-3</name>
    <dbReference type="NCBI Taxonomy" id="1300344"/>
    <lineage>
        <taxon>Bacteria</taxon>
        <taxon>Bacillati</taxon>
        <taxon>Actinomycetota</taxon>
        <taxon>Actinomycetes</taxon>
        <taxon>Micrococcales</taxon>
        <taxon>Promicromonosporaceae</taxon>
        <taxon>Isoptericola</taxon>
    </lineage>
</organism>
<dbReference type="AlphaFoldDB" id="A0A161HR11"/>
<dbReference type="Proteomes" id="UP000076794">
    <property type="component" value="Chromosome"/>
</dbReference>
<dbReference type="EC" id="2.7.11.-" evidence="5"/>